<evidence type="ECO:0000313" key="1">
    <source>
        <dbReference type="EMBL" id="KTS85527.1"/>
    </source>
</evidence>
<gene>
    <name evidence="1" type="ORF">NS115_00335</name>
</gene>
<dbReference type="EMBL" id="LDRX01000001">
    <property type="protein sequence ID" value="KTS85527.1"/>
    <property type="molecule type" value="Genomic_DNA"/>
</dbReference>
<proteinExistence type="predicted"/>
<accession>A0ACC5A1N0</accession>
<comment type="caution">
    <text evidence="1">The sequence shown here is derived from an EMBL/GenBank/DDBJ whole genome shotgun (WGS) entry which is preliminary data.</text>
</comment>
<reference evidence="1 2" key="1">
    <citation type="journal article" date="2016" name="Front. Microbiol.">
        <title>Genomic Resource of Rice Seed Associated Bacteria.</title>
        <authorList>
            <person name="Midha S."/>
            <person name="Bansal K."/>
            <person name="Sharma S."/>
            <person name="Kumar N."/>
            <person name="Patil P.P."/>
            <person name="Chaudhry V."/>
            <person name="Patil P.B."/>
        </authorList>
    </citation>
    <scope>NUCLEOTIDE SEQUENCE [LARGE SCALE GENOMIC DNA]</scope>
    <source>
        <strain evidence="1 2">NS115</strain>
    </source>
</reference>
<name>A0ACC5A1N0_9BACL</name>
<keyword evidence="2" id="KW-1185">Reference proteome</keyword>
<evidence type="ECO:0000313" key="2">
    <source>
        <dbReference type="Proteomes" id="UP000074866"/>
    </source>
</evidence>
<protein>
    <submittedName>
        <fullName evidence="1">Uncharacterized protein</fullName>
    </submittedName>
</protein>
<organism evidence="1 2">
    <name type="scientific">Paenibacillus jamilae</name>
    <dbReference type="NCBI Taxonomy" id="114136"/>
    <lineage>
        <taxon>Bacteria</taxon>
        <taxon>Bacillati</taxon>
        <taxon>Bacillota</taxon>
        <taxon>Bacilli</taxon>
        <taxon>Bacillales</taxon>
        <taxon>Paenibacillaceae</taxon>
        <taxon>Paenibacillus</taxon>
    </lineage>
</organism>
<dbReference type="Proteomes" id="UP000074866">
    <property type="component" value="Unassembled WGS sequence"/>
</dbReference>
<sequence length="130" mass="15321">MLKYLVDELMDNKIDIHLYHFGMYLLYPYASRKQEEDAEAVGKKRSESISHLPRFELKSNDEFVSEVWSDLILRRYPEVGEEIVTVPSFSQLRILFTADNFGITLVIISNLLNMLLYMIYMKLSMNVFLN</sequence>